<feature type="transmembrane region" description="Helical" evidence="1">
    <location>
        <begin position="43"/>
        <end position="65"/>
    </location>
</feature>
<dbReference type="RefSeq" id="WP_185885749.1">
    <property type="nucleotide sequence ID" value="NZ_CP060052.1"/>
</dbReference>
<organism evidence="2 3">
    <name type="scientific">Croceicoccus marinus</name>
    <dbReference type="NCBI Taxonomy" id="450378"/>
    <lineage>
        <taxon>Bacteria</taxon>
        <taxon>Pseudomonadati</taxon>
        <taxon>Pseudomonadota</taxon>
        <taxon>Alphaproteobacteria</taxon>
        <taxon>Sphingomonadales</taxon>
        <taxon>Erythrobacteraceae</taxon>
        <taxon>Croceicoccus</taxon>
    </lineage>
</organism>
<accession>A0A7G6VYI0</accession>
<name>A0A7G6VYI0_9SPHN</name>
<keyword evidence="1" id="KW-1133">Transmembrane helix</keyword>
<protein>
    <submittedName>
        <fullName evidence="2">Uncharacterized protein</fullName>
    </submittedName>
</protein>
<keyword evidence="1" id="KW-0812">Transmembrane</keyword>
<reference evidence="2 3" key="1">
    <citation type="submission" date="2020-08" db="EMBL/GenBank/DDBJ databases">
        <authorList>
            <person name="Liu G."/>
            <person name="Sun C."/>
        </authorList>
    </citation>
    <scope>NUCLEOTIDE SEQUENCE [LARGE SCALE GENOMIC DNA]</scope>
    <source>
        <strain evidence="2 3">OT19</strain>
    </source>
</reference>
<dbReference type="EMBL" id="CP060052">
    <property type="protein sequence ID" value="QNE06795.1"/>
    <property type="molecule type" value="Genomic_DNA"/>
</dbReference>
<dbReference type="Proteomes" id="UP000515297">
    <property type="component" value="Chromosome"/>
</dbReference>
<evidence type="ECO:0000256" key="1">
    <source>
        <dbReference type="SAM" id="Phobius"/>
    </source>
</evidence>
<evidence type="ECO:0000313" key="3">
    <source>
        <dbReference type="Proteomes" id="UP000515297"/>
    </source>
</evidence>
<keyword evidence="1" id="KW-0472">Membrane</keyword>
<gene>
    <name evidence="2" type="ORF">H4O24_11055</name>
</gene>
<dbReference type="AlphaFoldDB" id="A0A7G6VYI0"/>
<evidence type="ECO:0000313" key="2">
    <source>
        <dbReference type="EMBL" id="QNE06795.1"/>
    </source>
</evidence>
<sequence>MIPVVKRIFQNTARTIQEEDAMPPLEEDHYASDDVRGGSEEHVVRYVLGFSLALAITCLTTTWMTGAMMMP</sequence>
<proteinExistence type="predicted"/>